<evidence type="ECO:0000313" key="4">
    <source>
        <dbReference type="Proteomes" id="UP000178606"/>
    </source>
</evidence>
<dbReference type="EMBL" id="MFKF01000250">
    <property type="protein sequence ID" value="OGG48356.1"/>
    <property type="molecule type" value="Genomic_DNA"/>
</dbReference>
<dbReference type="NCBIfam" id="NF033542">
    <property type="entry name" value="transpos_IS110"/>
    <property type="match status" value="1"/>
</dbReference>
<feature type="domain" description="Transposase IS116/IS110/IS902 C-terminal" evidence="2">
    <location>
        <begin position="191"/>
        <end position="274"/>
    </location>
</feature>
<gene>
    <name evidence="3" type="ORF">A3F84_24695</name>
</gene>
<organism evidence="3 4">
    <name type="scientific">Handelsmanbacteria sp. (strain RIFCSPLOWO2_12_FULL_64_10)</name>
    <dbReference type="NCBI Taxonomy" id="1817868"/>
    <lineage>
        <taxon>Bacteria</taxon>
        <taxon>Candidatus Handelsmaniibacteriota</taxon>
    </lineage>
</organism>
<dbReference type="GO" id="GO:0003677">
    <property type="term" value="F:DNA binding"/>
    <property type="evidence" value="ECO:0007669"/>
    <property type="project" value="InterPro"/>
</dbReference>
<dbReference type="AlphaFoldDB" id="A0A1F6CGJ7"/>
<dbReference type="Proteomes" id="UP000178606">
    <property type="component" value="Unassembled WGS sequence"/>
</dbReference>
<name>A0A1F6CGJ7_HANXR</name>
<dbReference type="PANTHER" id="PTHR33055">
    <property type="entry name" value="TRANSPOSASE FOR INSERTION SEQUENCE ELEMENT IS1111A"/>
    <property type="match status" value="1"/>
</dbReference>
<sequence>MNRSEVFIGIDVCKAQLDVSSYPDGQRWTFSHDELGIATLVDQLKSQAPTLVVLEATGGLEIPLTGALCEAGLPVVVINPRQVRDFARSTGRLAKTDVIDAAVLAHFAGVIRPSVRPLPSQEARELSGLMVRRRQTVEMITAEHNRLATACSRVGREIKAHIAWLEKRLKGLDDDLSKLIRSTPIWREKDNLLQSAPGVGDVLSCSLLSSLPELGTLNRKKIAALVGVAPLNRDSGKFRGKRSIWGGRAEVRRVLYMGALVATQHNPVIKAFYQRLLQAGKPKKVALTACMRKLLTILNAMLKNRTAWQSNHAFSA</sequence>
<evidence type="ECO:0000313" key="3">
    <source>
        <dbReference type="EMBL" id="OGG48356.1"/>
    </source>
</evidence>
<dbReference type="Pfam" id="PF01548">
    <property type="entry name" value="DEDD_Tnp_IS110"/>
    <property type="match status" value="1"/>
</dbReference>
<accession>A0A1F6CGJ7</accession>
<dbReference type="InterPro" id="IPR002525">
    <property type="entry name" value="Transp_IS110-like_N"/>
</dbReference>
<dbReference type="GO" id="GO:0004803">
    <property type="term" value="F:transposase activity"/>
    <property type="evidence" value="ECO:0007669"/>
    <property type="project" value="InterPro"/>
</dbReference>
<proteinExistence type="predicted"/>
<protein>
    <submittedName>
        <fullName evidence="3">IS110 family transposase</fullName>
    </submittedName>
</protein>
<comment type="caution">
    <text evidence="3">The sequence shown here is derived from an EMBL/GenBank/DDBJ whole genome shotgun (WGS) entry which is preliminary data.</text>
</comment>
<dbReference type="PANTHER" id="PTHR33055:SF13">
    <property type="entry name" value="TRANSPOSASE"/>
    <property type="match status" value="1"/>
</dbReference>
<dbReference type="Pfam" id="PF02371">
    <property type="entry name" value="Transposase_20"/>
    <property type="match status" value="1"/>
</dbReference>
<dbReference type="GO" id="GO:0006313">
    <property type="term" value="P:DNA transposition"/>
    <property type="evidence" value="ECO:0007669"/>
    <property type="project" value="InterPro"/>
</dbReference>
<evidence type="ECO:0000259" key="1">
    <source>
        <dbReference type="Pfam" id="PF01548"/>
    </source>
</evidence>
<dbReference type="InterPro" id="IPR047650">
    <property type="entry name" value="Transpos_IS110"/>
</dbReference>
<dbReference type="InterPro" id="IPR003346">
    <property type="entry name" value="Transposase_20"/>
</dbReference>
<feature type="domain" description="Transposase IS110-like N-terminal" evidence="1">
    <location>
        <begin position="8"/>
        <end position="149"/>
    </location>
</feature>
<evidence type="ECO:0000259" key="2">
    <source>
        <dbReference type="Pfam" id="PF02371"/>
    </source>
</evidence>
<reference evidence="3 4" key="1">
    <citation type="journal article" date="2016" name="Nat. Commun.">
        <title>Thousands of microbial genomes shed light on interconnected biogeochemical processes in an aquifer system.</title>
        <authorList>
            <person name="Anantharaman K."/>
            <person name="Brown C.T."/>
            <person name="Hug L.A."/>
            <person name="Sharon I."/>
            <person name="Castelle C.J."/>
            <person name="Probst A.J."/>
            <person name="Thomas B.C."/>
            <person name="Singh A."/>
            <person name="Wilkins M.J."/>
            <person name="Karaoz U."/>
            <person name="Brodie E.L."/>
            <person name="Williams K.H."/>
            <person name="Hubbard S.S."/>
            <person name="Banfield J.F."/>
        </authorList>
    </citation>
    <scope>NUCLEOTIDE SEQUENCE [LARGE SCALE GENOMIC DNA]</scope>
    <source>
        <strain evidence="4">RIFCSPLOWO2_12_FULL_64_10</strain>
    </source>
</reference>